<dbReference type="Proteomes" id="UP000596977">
    <property type="component" value="Unassembled WGS sequence"/>
</dbReference>
<keyword evidence="3" id="KW-1185">Reference proteome</keyword>
<dbReference type="AlphaFoldDB" id="A0A916R8K0"/>
<name>A0A916R8K0_9HYPH</name>
<dbReference type="InterPro" id="IPR036291">
    <property type="entry name" value="NAD(P)-bd_dom_sf"/>
</dbReference>
<dbReference type="RefSeq" id="WP_127073528.1">
    <property type="nucleotide sequence ID" value="NZ_BMKB01000001.1"/>
</dbReference>
<evidence type="ECO:0000259" key="1">
    <source>
        <dbReference type="Pfam" id="PF01370"/>
    </source>
</evidence>
<dbReference type="EMBL" id="BMKB01000001">
    <property type="protein sequence ID" value="GGA37993.1"/>
    <property type="molecule type" value="Genomic_DNA"/>
</dbReference>
<proteinExistence type="predicted"/>
<feature type="domain" description="NAD-dependent epimerase/dehydratase" evidence="1">
    <location>
        <begin position="3"/>
        <end position="142"/>
    </location>
</feature>
<dbReference type="InterPro" id="IPR001509">
    <property type="entry name" value="Epimerase_deHydtase"/>
</dbReference>
<evidence type="ECO:0000313" key="3">
    <source>
        <dbReference type="Proteomes" id="UP000596977"/>
    </source>
</evidence>
<gene>
    <name evidence="2" type="ORF">GCM10011499_04220</name>
</gene>
<dbReference type="Pfam" id="PF01370">
    <property type="entry name" value="Epimerase"/>
    <property type="match status" value="1"/>
</dbReference>
<accession>A0A916R8K0</accession>
<organism evidence="2 3">
    <name type="scientific">Pelagibacterium lentulum</name>
    <dbReference type="NCBI Taxonomy" id="2029865"/>
    <lineage>
        <taxon>Bacteria</taxon>
        <taxon>Pseudomonadati</taxon>
        <taxon>Pseudomonadota</taxon>
        <taxon>Alphaproteobacteria</taxon>
        <taxon>Hyphomicrobiales</taxon>
        <taxon>Devosiaceae</taxon>
        <taxon>Pelagibacterium</taxon>
    </lineage>
</organism>
<evidence type="ECO:0000313" key="2">
    <source>
        <dbReference type="EMBL" id="GGA37993.1"/>
    </source>
</evidence>
<sequence>MLIVTGACGNIGRRLVAAWPDAIGIDCVAGTHHTIDLVTTDFESAFWSALLGRASGLVHLATSANPDAPADIHLQAVSVTARLVEACYRARVPGLVLPSSDWAEPKSPDLEINAYGYSKRALENLARLYDQQPGLRARAIRIGWVPADSSALEAAPGWLKDNYWSDEALFAAFEEALGFSPSRR</sequence>
<protein>
    <recommendedName>
        <fullName evidence="1">NAD-dependent epimerase/dehydratase domain-containing protein</fullName>
    </recommendedName>
</protein>
<dbReference type="OrthoDB" id="9795501at2"/>
<dbReference type="Gene3D" id="3.40.50.720">
    <property type="entry name" value="NAD(P)-binding Rossmann-like Domain"/>
    <property type="match status" value="1"/>
</dbReference>
<reference evidence="2 3" key="1">
    <citation type="journal article" date="2014" name="Int. J. Syst. Evol. Microbiol.">
        <title>Complete genome sequence of Corynebacterium casei LMG S-19264T (=DSM 44701T), isolated from a smear-ripened cheese.</title>
        <authorList>
            <consortium name="US DOE Joint Genome Institute (JGI-PGF)"/>
            <person name="Walter F."/>
            <person name="Albersmeier A."/>
            <person name="Kalinowski J."/>
            <person name="Ruckert C."/>
        </authorList>
    </citation>
    <scope>NUCLEOTIDE SEQUENCE [LARGE SCALE GENOMIC DNA]</scope>
    <source>
        <strain evidence="2 3">CGMCC 1.15896</strain>
    </source>
</reference>
<comment type="caution">
    <text evidence="2">The sequence shown here is derived from an EMBL/GenBank/DDBJ whole genome shotgun (WGS) entry which is preliminary data.</text>
</comment>
<dbReference type="SUPFAM" id="SSF51735">
    <property type="entry name" value="NAD(P)-binding Rossmann-fold domains"/>
    <property type="match status" value="1"/>
</dbReference>